<dbReference type="Proteomes" id="UP001054837">
    <property type="component" value="Unassembled WGS sequence"/>
</dbReference>
<evidence type="ECO:0000313" key="2">
    <source>
        <dbReference type="Proteomes" id="UP001054837"/>
    </source>
</evidence>
<comment type="caution">
    <text evidence="1">The sequence shown here is derived from an EMBL/GenBank/DDBJ whole genome shotgun (WGS) entry which is preliminary data.</text>
</comment>
<gene>
    <name evidence="1" type="ORF">CDAR_271091</name>
</gene>
<sequence length="168" mass="19565">MLLCTRNWQLEKVIEEKALVLWEKILRTPRYLTLWNLESPSQHCLKTQAGFLQEVLKLKDSYNLNSEFENLPIPRSSLDCRIFNVVTDLVSAVRKLDISLSQEIPQTPFIECMVDSSNSSKSRQKRKLNIIKLTVEQINIEMDQAGYIFELITVHVREMGKIKPAVRF</sequence>
<organism evidence="1 2">
    <name type="scientific">Caerostris darwini</name>
    <dbReference type="NCBI Taxonomy" id="1538125"/>
    <lineage>
        <taxon>Eukaryota</taxon>
        <taxon>Metazoa</taxon>
        <taxon>Ecdysozoa</taxon>
        <taxon>Arthropoda</taxon>
        <taxon>Chelicerata</taxon>
        <taxon>Arachnida</taxon>
        <taxon>Araneae</taxon>
        <taxon>Araneomorphae</taxon>
        <taxon>Entelegynae</taxon>
        <taxon>Araneoidea</taxon>
        <taxon>Araneidae</taxon>
        <taxon>Caerostris</taxon>
    </lineage>
</organism>
<evidence type="ECO:0000313" key="1">
    <source>
        <dbReference type="EMBL" id="GIY43629.1"/>
    </source>
</evidence>
<protein>
    <submittedName>
        <fullName evidence="1">Uncharacterized protein</fullName>
    </submittedName>
</protein>
<reference evidence="1 2" key="1">
    <citation type="submission" date="2021-06" db="EMBL/GenBank/DDBJ databases">
        <title>Caerostris darwini draft genome.</title>
        <authorList>
            <person name="Kono N."/>
            <person name="Arakawa K."/>
        </authorList>
    </citation>
    <scope>NUCLEOTIDE SEQUENCE [LARGE SCALE GENOMIC DNA]</scope>
</reference>
<dbReference type="EMBL" id="BPLQ01009371">
    <property type="protein sequence ID" value="GIY43629.1"/>
    <property type="molecule type" value="Genomic_DNA"/>
</dbReference>
<name>A0AAV4TEJ6_9ARAC</name>
<accession>A0AAV4TEJ6</accession>
<dbReference type="AlphaFoldDB" id="A0AAV4TEJ6"/>
<keyword evidence="2" id="KW-1185">Reference proteome</keyword>
<proteinExistence type="predicted"/>